<feature type="domain" description="Glycosyl transferase family 1" evidence="1">
    <location>
        <begin position="186"/>
        <end position="359"/>
    </location>
</feature>
<accession>A0AAU8GYC2</accession>
<dbReference type="RefSeq" id="WP_353684121.1">
    <property type="nucleotide sequence ID" value="NZ_CP144373.1"/>
</dbReference>
<keyword evidence="3" id="KW-0808">Transferase</keyword>
<name>A0AAU8GYC2_9BACT</name>
<dbReference type="Pfam" id="PF00534">
    <property type="entry name" value="Glycos_transf_1"/>
    <property type="match status" value="1"/>
</dbReference>
<dbReference type="KEGG" id="taut:V4D30_09630"/>
<dbReference type="Pfam" id="PF13439">
    <property type="entry name" value="Glyco_transf_4"/>
    <property type="match status" value="1"/>
</dbReference>
<sequence>MPKKVLIFAGPVHPNPPLKGAAVETWMFETAKRLINFEPHIVSIGNPFYAERQYKDNIYFYRINFGKLYKRFFQKMTKLDPLSYPKRILKIINEVKPDIIHVHNTVKWFFPIIKELDTKIKKILHFHNEISISTPLEVDAFIGCSNYIVNIYKNNEKIKAKQFKCIYNGVDSQKFSPYWELAELRKTIRRRFKINENEFVVLFVGRISPEKGVEHFVKVAINLKEFENIKFVVVGEIAKRGDRFDYAKKIFELSRKLNNKITFTDVFPPSKIHQIYLIGDVVLIPSEFNEPFGMVALEAMATGLPVITRARGGLKEYIYHGINGFFLKEDNLLNNGAELVKTLMIDKQLHQKISKEARKTAEKFDWLYISEELEIFYNEILEK</sequence>
<dbReference type="PANTHER" id="PTHR45947:SF3">
    <property type="entry name" value="SULFOQUINOVOSYL TRANSFERASE SQD2"/>
    <property type="match status" value="1"/>
</dbReference>
<evidence type="ECO:0000313" key="3">
    <source>
        <dbReference type="EMBL" id="XCH46593.1"/>
    </source>
</evidence>
<dbReference type="AlphaFoldDB" id="A0AAU8GYC2"/>
<evidence type="ECO:0000259" key="2">
    <source>
        <dbReference type="Pfam" id="PF13439"/>
    </source>
</evidence>
<dbReference type="Gene3D" id="3.40.50.2000">
    <property type="entry name" value="Glycogen Phosphorylase B"/>
    <property type="match status" value="2"/>
</dbReference>
<dbReference type="InterPro" id="IPR050194">
    <property type="entry name" value="Glycosyltransferase_grp1"/>
</dbReference>
<evidence type="ECO:0000259" key="1">
    <source>
        <dbReference type="Pfam" id="PF00534"/>
    </source>
</evidence>
<dbReference type="InterPro" id="IPR028098">
    <property type="entry name" value="Glyco_trans_4-like_N"/>
</dbReference>
<proteinExistence type="predicted"/>
<keyword evidence="3" id="KW-0328">Glycosyltransferase</keyword>
<dbReference type="SUPFAM" id="SSF53756">
    <property type="entry name" value="UDP-Glycosyltransferase/glycogen phosphorylase"/>
    <property type="match status" value="1"/>
</dbReference>
<dbReference type="EMBL" id="CP144373">
    <property type="protein sequence ID" value="XCH46593.1"/>
    <property type="molecule type" value="Genomic_DNA"/>
</dbReference>
<organism evidence="3">
    <name type="scientific">Thermodesulfovibrio autotrophicus</name>
    <dbReference type="NCBI Taxonomy" id="3118333"/>
    <lineage>
        <taxon>Bacteria</taxon>
        <taxon>Pseudomonadati</taxon>
        <taxon>Nitrospirota</taxon>
        <taxon>Thermodesulfovibrionia</taxon>
        <taxon>Thermodesulfovibrionales</taxon>
        <taxon>Thermodesulfovibrionaceae</taxon>
        <taxon>Thermodesulfovibrio</taxon>
    </lineage>
</organism>
<dbReference type="InterPro" id="IPR001296">
    <property type="entry name" value="Glyco_trans_1"/>
</dbReference>
<reference evidence="3" key="1">
    <citation type="submission" date="2024-01" db="EMBL/GenBank/DDBJ databases">
        <title>The first autotrophic representatives of the genus Thermodesulfovibrio.</title>
        <authorList>
            <person name="Maltseva A.I."/>
            <person name="Elcheninov A.G."/>
            <person name="Kublanov I.V."/>
            <person name="Lebedinsky A.V."/>
            <person name="Frolov E.N."/>
        </authorList>
    </citation>
    <scope>NUCLEOTIDE SEQUENCE</scope>
    <source>
        <strain evidence="3">3907-1M</strain>
    </source>
</reference>
<gene>
    <name evidence="3" type="ORF">V4D30_09630</name>
</gene>
<dbReference type="CDD" id="cd03801">
    <property type="entry name" value="GT4_PimA-like"/>
    <property type="match status" value="1"/>
</dbReference>
<dbReference type="PANTHER" id="PTHR45947">
    <property type="entry name" value="SULFOQUINOVOSYL TRANSFERASE SQD2"/>
    <property type="match status" value="1"/>
</dbReference>
<dbReference type="EC" id="2.4.-.-" evidence="3"/>
<feature type="domain" description="Glycosyltransferase subfamily 4-like N-terminal" evidence="2">
    <location>
        <begin position="23"/>
        <end position="173"/>
    </location>
</feature>
<dbReference type="GO" id="GO:0016758">
    <property type="term" value="F:hexosyltransferase activity"/>
    <property type="evidence" value="ECO:0007669"/>
    <property type="project" value="TreeGrafter"/>
</dbReference>
<protein>
    <submittedName>
        <fullName evidence="3">Glycosyltransferase</fullName>
        <ecNumber evidence="3">2.4.-.-</ecNumber>
    </submittedName>
</protein>